<comment type="caution">
    <text evidence="1">The sequence shown here is derived from an EMBL/GenBank/DDBJ whole genome shotgun (WGS) entry which is preliminary data.</text>
</comment>
<reference evidence="1" key="2">
    <citation type="journal article" date="2023" name="IMA Fungus">
        <title>Comparative genomic study of the Penicillium genus elucidates a diverse pangenome and 15 lateral gene transfer events.</title>
        <authorList>
            <person name="Petersen C."/>
            <person name="Sorensen T."/>
            <person name="Nielsen M.R."/>
            <person name="Sondergaard T.E."/>
            <person name="Sorensen J.L."/>
            <person name="Fitzpatrick D.A."/>
            <person name="Frisvad J.C."/>
            <person name="Nielsen K.L."/>
        </authorList>
    </citation>
    <scope>NUCLEOTIDE SEQUENCE</scope>
    <source>
        <strain evidence="1">IBT 29495</strain>
    </source>
</reference>
<evidence type="ECO:0000313" key="2">
    <source>
        <dbReference type="Proteomes" id="UP001149954"/>
    </source>
</evidence>
<protein>
    <submittedName>
        <fullName evidence="1">Uncharacterized protein</fullName>
    </submittedName>
</protein>
<accession>A0A9W9Y071</accession>
<organism evidence="1 2">
    <name type="scientific">Penicillium fimorum</name>
    <dbReference type="NCBI Taxonomy" id="1882269"/>
    <lineage>
        <taxon>Eukaryota</taxon>
        <taxon>Fungi</taxon>
        <taxon>Dikarya</taxon>
        <taxon>Ascomycota</taxon>
        <taxon>Pezizomycotina</taxon>
        <taxon>Eurotiomycetes</taxon>
        <taxon>Eurotiomycetidae</taxon>
        <taxon>Eurotiales</taxon>
        <taxon>Aspergillaceae</taxon>
        <taxon>Penicillium</taxon>
    </lineage>
</organism>
<gene>
    <name evidence="1" type="ORF">N7463_002923</name>
</gene>
<evidence type="ECO:0000313" key="1">
    <source>
        <dbReference type="EMBL" id="KAJ5513371.1"/>
    </source>
</evidence>
<name>A0A9W9Y071_9EURO</name>
<sequence>MEMIKDAKRSEAKARKLTGNHYPCSNTFSLCLANRYGSHRSEVEWYEREVSAALYLQLQYWKKLGWGIWVYCPDPKHAANPPVLDLNQLSFDTGTRQPTRAYNYRLDGTFGGAGGHPTECAGTV</sequence>
<reference evidence="1" key="1">
    <citation type="submission" date="2022-12" db="EMBL/GenBank/DDBJ databases">
        <authorList>
            <person name="Petersen C."/>
        </authorList>
    </citation>
    <scope>NUCLEOTIDE SEQUENCE</scope>
    <source>
        <strain evidence="1">IBT 29495</strain>
    </source>
</reference>
<proteinExistence type="predicted"/>
<dbReference type="AlphaFoldDB" id="A0A9W9Y071"/>
<keyword evidence="2" id="KW-1185">Reference proteome</keyword>
<dbReference type="EMBL" id="JAPWDS010000002">
    <property type="protein sequence ID" value="KAJ5513371.1"/>
    <property type="molecule type" value="Genomic_DNA"/>
</dbReference>
<dbReference type="Proteomes" id="UP001149954">
    <property type="component" value="Unassembled WGS sequence"/>
</dbReference>